<dbReference type="InterPro" id="IPR054576">
    <property type="entry name" value="At5g48480-like_N"/>
</dbReference>
<proteinExistence type="predicted"/>
<dbReference type="Gene3D" id="3.10.180.10">
    <property type="entry name" value="2,3-Dihydroxybiphenyl 1,2-Dioxygenase, domain 1"/>
    <property type="match status" value="1"/>
</dbReference>
<dbReference type="AlphaFoldDB" id="A0A833QJZ8"/>
<dbReference type="EMBL" id="SWLB01000023">
    <property type="protein sequence ID" value="KAF3323317.1"/>
    <property type="molecule type" value="Genomic_DNA"/>
</dbReference>
<dbReference type="Pfam" id="PF22656">
    <property type="entry name" value="At5g48480-like_N"/>
    <property type="match status" value="1"/>
</dbReference>
<reference evidence="3" key="1">
    <citation type="submission" date="2020-01" db="EMBL/GenBank/DDBJ databases">
        <title>Genome sequence of Kobresia littledalei, the first chromosome-level genome in the family Cyperaceae.</title>
        <authorList>
            <person name="Qu G."/>
        </authorList>
    </citation>
    <scope>NUCLEOTIDE SEQUENCE</scope>
    <source>
        <strain evidence="3">C.B.Clarke</strain>
        <tissue evidence="3">Leaf</tissue>
    </source>
</reference>
<evidence type="ECO:0000256" key="1">
    <source>
        <dbReference type="SAM" id="MobiDB-lite"/>
    </source>
</evidence>
<sequence length="113" mass="12077">MGEKCRGKTIKRSKEVSCSIPSREKIKKPLCHLVDLPVGSSPSPPLLSLRSPAETSSASGLASMPASKAEEAVNFYKATFGAEEAIHACCSKRKSDQEQLSLLCAESRSETPP</sequence>
<comment type="caution">
    <text evidence="3">The sequence shown here is derived from an EMBL/GenBank/DDBJ whole genome shotgun (WGS) entry which is preliminary data.</text>
</comment>
<evidence type="ECO:0000259" key="2">
    <source>
        <dbReference type="Pfam" id="PF22656"/>
    </source>
</evidence>
<evidence type="ECO:0000313" key="4">
    <source>
        <dbReference type="Proteomes" id="UP000623129"/>
    </source>
</evidence>
<dbReference type="Proteomes" id="UP000623129">
    <property type="component" value="Unassembled WGS sequence"/>
</dbReference>
<keyword evidence="4" id="KW-1185">Reference proteome</keyword>
<dbReference type="OrthoDB" id="673150at2759"/>
<feature type="domain" description="Glyoxalase At5g48480-like N-terminal" evidence="2">
    <location>
        <begin position="65"/>
        <end position="106"/>
    </location>
</feature>
<accession>A0A833QJZ8</accession>
<evidence type="ECO:0000313" key="3">
    <source>
        <dbReference type="EMBL" id="KAF3323317.1"/>
    </source>
</evidence>
<organism evidence="3 4">
    <name type="scientific">Carex littledalei</name>
    <dbReference type="NCBI Taxonomy" id="544730"/>
    <lineage>
        <taxon>Eukaryota</taxon>
        <taxon>Viridiplantae</taxon>
        <taxon>Streptophyta</taxon>
        <taxon>Embryophyta</taxon>
        <taxon>Tracheophyta</taxon>
        <taxon>Spermatophyta</taxon>
        <taxon>Magnoliopsida</taxon>
        <taxon>Liliopsida</taxon>
        <taxon>Poales</taxon>
        <taxon>Cyperaceae</taxon>
        <taxon>Cyperoideae</taxon>
        <taxon>Cariceae</taxon>
        <taxon>Carex</taxon>
        <taxon>Carex subgen. Euthyceras</taxon>
    </lineage>
</organism>
<feature type="region of interest" description="Disordered" evidence="1">
    <location>
        <begin position="40"/>
        <end position="64"/>
    </location>
</feature>
<name>A0A833QJZ8_9POAL</name>
<dbReference type="InterPro" id="IPR029068">
    <property type="entry name" value="Glyas_Bleomycin-R_OHBP_Dase"/>
</dbReference>
<protein>
    <recommendedName>
        <fullName evidence="2">Glyoxalase At5g48480-like N-terminal domain-containing protein</fullName>
    </recommendedName>
</protein>
<gene>
    <name evidence="3" type="ORF">FCM35_KLT12048</name>
</gene>
<feature type="compositionally biased region" description="Low complexity" evidence="1">
    <location>
        <begin position="40"/>
        <end position="52"/>
    </location>
</feature>